<protein>
    <recommendedName>
        <fullName evidence="3">Integrase</fullName>
    </recommendedName>
</protein>
<reference evidence="1 2" key="1">
    <citation type="submission" date="2024-09" db="EMBL/GenBank/DDBJ databases">
        <authorList>
            <person name="Sun Q."/>
            <person name="Mori K."/>
        </authorList>
    </citation>
    <scope>NUCLEOTIDE SEQUENCE [LARGE SCALE GENOMIC DNA]</scope>
    <source>
        <strain evidence="1 2">JCM 10918</strain>
    </source>
</reference>
<dbReference type="RefSeq" id="WP_385860294.1">
    <property type="nucleotide sequence ID" value="NZ_JBHMAR010000080.1"/>
</dbReference>
<evidence type="ECO:0000313" key="1">
    <source>
        <dbReference type="EMBL" id="MFB9739236.1"/>
    </source>
</evidence>
<evidence type="ECO:0000313" key="2">
    <source>
        <dbReference type="Proteomes" id="UP001589703"/>
    </source>
</evidence>
<dbReference type="EMBL" id="JBHMAR010000080">
    <property type="protein sequence ID" value="MFB9739236.1"/>
    <property type="molecule type" value="Genomic_DNA"/>
</dbReference>
<name>A0ABV5VN20_9ACTN</name>
<comment type="caution">
    <text evidence="1">The sequence shown here is derived from an EMBL/GenBank/DDBJ whole genome shotgun (WGS) entry which is preliminary data.</text>
</comment>
<gene>
    <name evidence="1" type="ORF">ACFFRO_29680</name>
</gene>
<accession>A0ABV5VN20</accession>
<keyword evidence="2" id="KW-1185">Reference proteome</keyword>
<evidence type="ECO:0008006" key="3">
    <source>
        <dbReference type="Google" id="ProtNLM"/>
    </source>
</evidence>
<dbReference type="Proteomes" id="UP001589703">
    <property type="component" value="Unassembled WGS sequence"/>
</dbReference>
<proteinExistence type="predicted"/>
<organism evidence="1 2">
    <name type="scientific">Streptomyces thermocoprophilus</name>
    <dbReference type="NCBI Taxonomy" id="78356"/>
    <lineage>
        <taxon>Bacteria</taxon>
        <taxon>Bacillati</taxon>
        <taxon>Actinomycetota</taxon>
        <taxon>Actinomycetes</taxon>
        <taxon>Kitasatosporales</taxon>
        <taxon>Streptomycetaceae</taxon>
        <taxon>Streptomyces</taxon>
    </lineage>
</organism>
<sequence length="49" mass="5517">MRLPRRHPGRDEYERLRAAGVAGRVAARQVGVNERTAKDWDIPTTRACG</sequence>